<feature type="domain" description="VWFD" evidence="2">
    <location>
        <begin position="300"/>
        <end position="429"/>
    </location>
</feature>
<gene>
    <name evidence="3" type="ORF">OFUS_LOCUS10829</name>
</gene>
<evidence type="ECO:0000313" key="3">
    <source>
        <dbReference type="EMBL" id="CAH1784675.1"/>
    </source>
</evidence>
<dbReference type="InterPro" id="IPR001846">
    <property type="entry name" value="VWF_type-D"/>
</dbReference>
<name>A0A8S4NSJ9_OWEFU</name>
<accession>A0A8S4NSJ9</accession>
<dbReference type="PROSITE" id="PS51233">
    <property type="entry name" value="VWFD"/>
    <property type="match status" value="1"/>
</dbReference>
<feature type="signal peptide" evidence="1">
    <location>
        <begin position="1"/>
        <end position="24"/>
    </location>
</feature>
<organism evidence="3 4">
    <name type="scientific">Owenia fusiformis</name>
    <name type="common">Polychaete worm</name>
    <dbReference type="NCBI Taxonomy" id="6347"/>
    <lineage>
        <taxon>Eukaryota</taxon>
        <taxon>Metazoa</taxon>
        <taxon>Spiralia</taxon>
        <taxon>Lophotrochozoa</taxon>
        <taxon>Annelida</taxon>
        <taxon>Polychaeta</taxon>
        <taxon>Sedentaria</taxon>
        <taxon>Canalipalpata</taxon>
        <taxon>Sabellida</taxon>
        <taxon>Oweniida</taxon>
        <taxon>Oweniidae</taxon>
        <taxon>Owenia</taxon>
    </lineage>
</organism>
<sequence length="429" mass="48494">MTHLDVHRLQVVFLLLLIVNSCKCASICDTTARILDISLSYKTKRDDVTTGVLNDVKEELFLFVKSQDSIVSALKRRAIDNLHKPIESRLKQNEIFRNEIAAMKKDLPRLKGKYRLLPQKHDAKIQGHVVMKLVDAFLLGYNSLTWQQKHEDIDILRSSSKNWKDAIKKGLVDPPCTCVKNNLIGLTVLQAKFDKNLEKIAGTFRYTESLFKTLIEMANAVRLEFPCDSKTTEVPLTSAKPKTTKTTPKTDDPCGCGEGGVCDCESSPCKCKCFPMYSGAKCQTILPLDKVGCSIRDKKVTNKFWKNTIMTSYQTFDRARYSFPGSCLYILTEPKDAFEPKFQIALRQKLHANEGKNHTWPEYIVLHVNDRDVIIGQTKNDGEVDVRIEDKQIIATPSEHSLGIVHGHALKAIVTKRKPQGVQVEIVPY</sequence>
<proteinExistence type="predicted"/>
<dbReference type="EMBL" id="CAIIXF020000005">
    <property type="protein sequence ID" value="CAH1784675.1"/>
    <property type="molecule type" value="Genomic_DNA"/>
</dbReference>
<evidence type="ECO:0000259" key="2">
    <source>
        <dbReference type="PROSITE" id="PS51233"/>
    </source>
</evidence>
<reference evidence="3" key="1">
    <citation type="submission" date="2022-03" db="EMBL/GenBank/DDBJ databases">
        <authorList>
            <person name="Martin C."/>
        </authorList>
    </citation>
    <scope>NUCLEOTIDE SEQUENCE</scope>
</reference>
<comment type="caution">
    <text evidence="3">The sequence shown here is derived from an EMBL/GenBank/DDBJ whole genome shotgun (WGS) entry which is preliminary data.</text>
</comment>
<keyword evidence="1" id="KW-0732">Signal</keyword>
<keyword evidence="4" id="KW-1185">Reference proteome</keyword>
<evidence type="ECO:0000313" key="4">
    <source>
        <dbReference type="Proteomes" id="UP000749559"/>
    </source>
</evidence>
<feature type="non-terminal residue" evidence="3">
    <location>
        <position position="1"/>
    </location>
</feature>
<dbReference type="Pfam" id="PF00094">
    <property type="entry name" value="VWD"/>
    <property type="match status" value="1"/>
</dbReference>
<dbReference type="AlphaFoldDB" id="A0A8S4NSJ9"/>
<feature type="chain" id="PRO_5035720197" description="VWFD domain-containing protein" evidence="1">
    <location>
        <begin position="25"/>
        <end position="429"/>
    </location>
</feature>
<evidence type="ECO:0000256" key="1">
    <source>
        <dbReference type="SAM" id="SignalP"/>
    </source>
</evidence>
<protein>
    <recommendedName>
        <fullName evidence="2">VWFD domain-containing protein</fullName>
    </recommendedName>
</protein>
<dbReference type="Proteomes" id="UP000749559">
    <property type="component" value="Unassembled WGS sequence"/>
</dbReference>